<dbReference type="Gene3D" id="3.80.10.10">
    <property type="entry name" value="Ribonuclease Inhibitor"/>
    <property type="match status" value="1"/>
</dbReference>
<keyword evidence="1" id="KW-0677">Repeat</keyword>
<dbReference type="InterPro" id="IPR032675">
    <property type="entry name" value="LRR_dom_sf"/>
</dbReference>
<evidence type="ECO:0000259" key="2">
    <source>
        <dbReference type="Pfam" id="PF23598"/>
    </source>
</evidence>
<sequence length="157" mass="18196">MFREATCDYVRSKKIEFLPDSICWLKSLKYIHFEDCALLPLDEKLCISELRFDVICRLGKLSDIGQFEFLRKLDLSATRIKHLPDSICMLKHLNYLELDGCAFLEKLPEDLGHLECLKELDITHTSISHLPQSIFGLKGLFITASPELLQMYDFPSR</sequence>
<organism evidence="3 4">
    <name type="scientific">Artemisia annua</name>
    <name type="common">Sweet wormwood</name>
    <dbReference type="NCBI Taxonomy" id="35608"/>
    <lineage>
        <taxon>Eukaryota</taxon>
        <taxon>Viridiplantae</taxon>
        <taxon>Streptophyta</taxon>
        <taxon>Embryophyta</taxon>
        <taxon>Tracheophyta</taxon>
        <taxon>Spermatophyta</taxon>
        <taxon>Magnoliopsida</taxon>
        <taxon>eudicotyledons</taxon>
        <taxon>Gunneridae</taxon>
        <taxon>Pentapetalae</taxon>
        <taxon>asterids</taxon>
        <taxon>campanulids</taxon>
        <taxon>Asterales</taxon>
        <taxon>Asteraceae</taxon>
        <taxon>Asteroideae</taxon>
        <taxon>Anthemideae</taxon>
        <taxon>Artemisiinae</taxon>
        <taxon>Artemisia</taxon>
    </lineage>
</organism>
<protein>
    <submittedName>
        <fullName evidence="3">NB-ARC domains-containing protein</fullName>
    </submittedName>
</protein>
<evidence type="ECO:0000256" key="1">
    <source>
        <dbReference type="ARBA" id="ARBA00022737"/>
    </source>
</evidence>
<dbReference type="Pfam" id="PF23598">
    <property type="entry name" value="LRR_14"/>
    <property type="match status" value="1"/>
</dbReference>
<dbReference type="AlphaFoldDB" id="A0A2U1KEQ3"/>
<accession>A0A2U1KEQ3</accession>
<dbReference type="PANTHER" id="PTHR47186:SF42">
    <property type="entry name" value="DISEASE RESISTANCE RPP13-LIKE PROTEIN 1"/>
    <property type="match status" value="1"/>
</dbReference>
<reference evidence="3 4" key="1">
    <citation type="journal article" date="2018" name="Mol. Plant">
        <title>The genome of Artemisia annua provides insight into the evolution of Asteraceae family and artemisinin biosynthesis.</title>
        <authorList>
            <person name="Shen Q."/>
            <person name="Zhang L."/>
            <person name="Liao Z."/>
            <person name="Wang S."/>
            <person name="Yan T."/>
            <person name="Shi P."/>
            <person name="Liu M."/>
            <person name="Fu X."/>
            <person name="Pan Q."/>
            <person name="Wang Y."/>
            <person name="Lv Z."/>
            <person name="Lu X."/>
            <person name="Zhang F."/>
            <person name="Jiang W."/>
            <person name="Ma Y."/>
            <person name="Chen M."/>
            <person name="Hao X."/>
            <person name="Li L."/>
            <person name="Tang Y."/>
            <person name="Lv G."/>
            <person name="Zhou Y."/>
            <person name="Sun X."/>
            <person name="Brodelius P.E."/>
            <person name="Rose J.K.C."/>
            <person name="Tang K."/>
        </authorList>
    </citation>
    <scope>NUCLEOTIDE SEQUENCE [LARGE SCALE GENOMIC DNA]</scope>
    <source>
        <strain evidence="4">cv. Huhao1</strain>
        <tissue evidence="3">Leaf</tissue>
    </source>
</reference>
<dbReference type="PANTHER" id="PTHR47186">
    <property type="entry name" value="LEUCINE-RICH REPEAT-CONTAINING PROTEIN 57"/>
    <property type="match status" value="1"/>
</dbReference>
<name>A0A2U1KEQ3_ARTAN</name>
<proteinExistence type="predicted"/>
<comment type="caution">
    <text evidence="3">The sequence shown here is derived from an EMBL/GenBank/DDBJ whole genome shotgun (WGS) entry which is preliminary data.</text>
</comment>
<feature type="domain" description="Disease resistance R13L4/SHOC-2-like LRR" evidence="2">
    <location>
        <begin position="61"/>
        <end position="141"/>
    </location>
</feature>
<dbReference type="InterPro" id="IPR055414">
    <property type="entry name" value="LRR_R13L4/SHOC2-like"/>
</dbReference>
<evidence type="ECO:0000313" key="4">
    <source>
        <dbReference type="Proteomes" id="UP000245207"/>
    </source>
</evidence>
<dbReference type="EMBL" id="PKPP01020376">
    <property type="protein sequence ID" value="PWA35257.1"/>
    <property type="molecule type" value="Genomic_DNA"/>
</dbReference>
<keyword evidence="4" id="KW-1185">Reference proteome</keyword>
<gene>
    <name evidence="3" type="ORF">CTI12_AA611300</name>
</gene>
<dbReference type="OrthoDB" id="2018313at2759"/>
<evidence type="ECO:0000313" key="3">
    <source>
        <dbReference type="EMBL" id="PWA35257.1"/>
    </source>
</evidence>
<dbReference type="STRING" id="35608.A0A2U1KEQ3"/>
<dbReference type="Proteomes" id="UP000245207">
    <property type="component" value="Unassembled WGS sequence"/>
</dbReference>
<dbReference type="SUPFAM" id="SSF52058">
    <property type="entry name" value="L domain-like"/>
    <property type="match status" value="1"/>
</dbReference>